<evidence type="ECO:0000256" key="1">
    <source>
        <dbReference type="SAM" id="MobiDB-lite"/>
    </source>
</evidence>
<protein>
    <submittedName>
        <fullName evidence="2">Uncharacterized protein</fullName>
    </submittedName>
</protein>
<keyword evidence="3" id="KW-1185">Reference proteome</keyword>
<accession>A0ABU7C3F7</accession>
<organism evidence="2 3">
    <name type="scientific">Ataeniobius toweri</name>
    <dbReference type="NCBI Taxonomy" id="208326"/>
    <lineage>
        <taxon>Eukaryota</taxon>
        <taxon>Metazoa</taxon>
        <taxon>Chordata</taxon>
        <taxon>Craniata</taxon>
        <taxon>Vertebrata</taxon>
        <taxon>Euteleostomi</taxon>
        <taxon>Actinopterygii</taxon>
        <taxon>Neopterygii</taxon>
        <taxon>Teleostei</taxon>
        <taxon>Neoteleostei</taxon>
        <taxon>Acanthomorphata</taxon>
        <taxon>Ovalentaria</taxon>
        <taxon>Atherinomorphae</taxon>
        <taxon>Cyprinodontiformes</taxon>
        <taxon>Goodeidae</taxon>
        <taxon>Ataeniobius</taxon>
    </lineage>
</organism>
<feature type="region of interest" description="Disordered" evidence="1">
    <location>
        <begin position="83"/>
        <end position="106"/>
    </location>
</feature>
<gene>
    <name evidence="2" type="ORF">ATANTOWER_023029</name>
</gene>
<evidence type="ECO:0000313" key="2">
    <source>
        <dbReference type="EMBL" id="MED6257436.1"/>
    </source>
</evidence>
<comment type="caution">
    <text evidence="2">The sequence shown here is derived from an EMBL/GenBank/DDBJ whole genome shotgun (WGS) entry which is preliminary data.</text>
</comment>
<evidence type="ECO:0000313" key="3">
    <source>
        <dbReference type="Proteomes" id="UP001345963"/>
    </source>
</evidence>
<dbReference type="Proteomes" id="UP001345963">
    <property type="component" value="Unassembled WGS sequence"/>
</dbReference>
<sequence>MCFVEYRMKKPRDFTEVYLFQKSDKWITGHCAGGESCVQCRRDIVVHTRKLVSAVSGLTMVVNVLATVGRSFNGSGPSAELSVNEEVGESTGGHQQIAKPQLKKLF</sequence>
<name>A0ABU7C3F7_9TELE</name>
<dbReference type="EMBL" id="JAHUTI010079186">
    <property type="protein sequence ID" value="MED6257436.1"/>
    <property type="molecule type" value="Genomic_DNA"/>
</dbReference>
<reference evidence="2 3" key="1">
    <citation type="submission" date="2021-07" db="EMBL/GenBank/DDBJ databases">
        <authorList>
            <person name="Palmer J.M."/>
        </authorList>
    </citation>
    <scope>NUCLEOTIDE SEQUENCE [LARGE SCALE GENOMIC DNA]</scope>
    <source>
        <strain evidence="2 3">AT_MEX2019</strain>
        <tissue evidence="2">Muscle</tissue>
    </source>
</reference>
<proteinExistence type="predicted"/>